<dbReference type="EMBL" id="LJIJ01002187">
    <property type="protein sequence ID" value="ODM90068.1"/>
    <property type="molecule type" value="Genomic_DNA"/>
</dbReference>
<dbReference type="PROSITE" id="PS50262">
    <property type="entry name" value="G_PROTEIN_RECEP_F1_2"/>
    <property type="match status" value="1"/>
</dbReference>
<keyword evidence="3 6" id="KW-0812">Transmembrane</keyword>
<dbReference type="OMA" id="CDFASNT"/>
<feature type="transmembrane region" description="Helical" evidence="6">
    <location>
        <begin position="54"/>
        <end position="74"/>
    </location>
</feature>
<evidence type="ECO:0000313" key="8">
    <source>
        <dbReference type="EMBL" id="ODM90068.1"/>
    </source>
</evidence>
<feature type="transmembrane region" description="Helical" evidence="6">
    <location>
        <begin position="174"/>
        <end position="193"/>
    </location>
</feature>
<accession>A0A1D2MAP5</accession>
<keyword evidence="4 6" id="KW-1133">Transmembrane helix</keyword>
<comment type="subcellular location">
    <subcellularLocation>
        <location evidence="1">Membrane</location>
    </subcellularLocation>
</comment>
<dbReference type="GO" id="GO:0004930">
    <property type="term" value="F:G protein-coupled receptor activity"/>
    <property type="evidence" value="ECO:0007669"/>
    <property type="project" value="InterPro"/>
</dbReference>
<gene>
    <name evidence="8" type="ORF">Ocin01_16617</name>
</gene>
<dbReference type="Pfam" id="PF00001">
    <property type="entry name" value="7tm_1"/>
    <property type="match status" value="1"/>
</dbReference>
<dbReference type="GO" id="GO:0016020">
    <property type="term" value="C:membrane"/>
    <property type="evidence" value="ECO:0007669"/>
    <property type="project" value="UniProtKB-SubCell"/>
</dbReference>
<name>A0A1D2MAP5_ORCCI</name>
<evidence type="ECO:0000256" key="1">
    <source>
        <dbReference type="ARBA" id="ARBA00004370"/>
    </source>
</evidence>
<dbReference type="STRING" id="48709.A0A1D2MAP5"/>
<keyword evidence="8" id="KW-0675">Receptor</keyword>
<evidence type="ECO:0000256" key="3">
    <source>
        <dbReference type="ARBA" id="ARBA00022692"/>
    </source>
</evidence>
<comment type="caution">
    <text evidence="8">The sequence shown here is derived from an EMBL/GenBank/DDBJ whole genome shotgun (WGS) entry which is preliminary data.</text>
</comment>
<dbReference type="InterPro" id="IPR052954">
    <property type="entry name" value="GPCR-Ligand_Int"/>
</dbReference>
<dbReference type="InterPro" id="IPR017452">
    <property type="entry name" value="GPCR_Rhodpsn_7TM"/>
</dbReference>
<protein>
    <submittedName>
        <fullName evidence="8">FMRFamide receptor</fullName>
    </submittedName>
</protein>
<sequence length="381" mass="44269">MCDKEMSWEVAFRESSRFWVQMVFVPIVVIIGVIGNGVAICIFRSKSMRSSTNIYLTGLAVSDLLYLLFSFSIYKKFQSIWAYWEYTPFGLWLTDCFSSTSVWLTVSFTIERYIAVCHPMKRKAYCTEKRATWISIAVYVACFVLTGSTSFEWEAVIYALKNTELGSNETYRKFYNWFATLAFFYNTATYACSFKLSTDSNETRITVLLVLVVMLFLICQLPTAVVLIYTSIPDYHPSLKEKNILLGLGNIFNLLVAVNAASNFLLYTAFSYRFRQQFREVVFHRRRSRSGRDWNTIPVEVRGRQSMPVYQMKVNYAGNGDQKAKLKLQRLQYDTHGQKKGNVITKSFKTTSFFKEQRIPPQQYILVMHWIYFIAVAVKLT</sequence>
<dbReference type="PANTHER" id="PTHR46641:SF22">
    <property type="entry name" value="PROCTOLIN RECEPTOR, ISOFORM A"/>
    <property type="match status" value="1"/>
</dbReference>
<comment type="similarity">
    <text evidence="2">Belongs to the G-protein coupled receptor 1 family.</text>
</comment>
<keyword evidence="5 6" id="KW-0472">Membrane</keyword>
<keyword evidence="9" id="KW-1185">Reference proteome</keyword>
<dbReference type="InterPro" id="IPR000276">
    <property type="entry name" value="GPCR_Rhodpsn"/>
</dbReference>
<dbReference type="SMART" id="SM01381">
    <property type="entry name" value="7TM_GPCR_Srsx"/>
    <property type="match status" value="1"/>
</dbReference>
<feature type="transmembrane region" description="Helical" evidence="6">
    <location>
        <begin position="205"/>
        <end position="232"/>
    </location>
</feature>
<evidence type="ECO:0000259" key="7">
    <source>
        <dbReference type="PROSITE" id="PS50262"/>
    </source>
</evidence>
<dbReference type="Proteomes" id="UP000094527">
    <property type="component" value="Unassembled WGS sequence"/>
</dbReference>
<dbReference type="Gene3D" id="1.20.1070.10">
    <property type="entry name" value="Rhodopsin 7-helix transmembrane proteins"/>
    <property type="match status" value="1"/>
</dbReference>
<dbReference type="CDD" id="cd14978">
    <property type="entry name" value="7tmA_FMRFamide_R-like"/>
    <property type="match status" value="1"/>
</dbReference>
<dbReference type="PRINTS" id="PR00237">
    <property type="entry name" value="GPCRRHODOPSN"/>
</dbReference>
<dbReference type="SUPFAM" id="SSF81321">
    <property type="entry name" value="Family A G protein-coupled receptor-like"/>
    <property type="match status" value="1"/>
</dbReference>
<feature type="domain" description="G-protein coupled receptors family 1 profile" evidence="7">
    <location>
        <begin position="35"/>
        <end position="267"/>
    </location>
</feature>
<dbReference type="AlphaFoldDB" id="A0A1D2MAP5"/>
<evidence type="ECO:0000256" key="4">
    <source>
        <dbReference type="ARBA" id="ARBA00022989"/>
    </source>
</evidence>
<feature type="transmembrane region" description="Helical" evidence="6">
    <location>
        <begin position="244"/>
        <end position="270"/>
    </location>
</feature>
<evidence type="ECO:0000256" key="6">
    <source>
        <dbReference type="SAM" id="Phobius"/>
    </source>
</evidence>
<dbReference type="OrthoDB" id="10011262at2759"/>
<reference evidence="8 9" key="1">
    <citation type="journal article" date="2016" name="Genome Biol. Evol.">
        <title>Gene Family Evolution Reflects Adaptation to Soil Environmental Stressors in the Genome of the Collembolan Orchesella cincta.</title>
        <authorList>
            <person name="Faddeeva-Vakhrusheva A."/>
            <person name="Derks M.F."/>
            <person name="Anvar S.Y."/>
            <person name="Agamennone V."/>
            <person name="Suring W."/>
            <person name="Smit S."/>
            <person name="van Straalen N.M."/>
            <person name="Roelofs D."/>
        </authorList>
    </citation>
    <scope>NUCLEOTIDE SEQUENCE [LARGE SCALE GENOMIC DNA]</scope>
    <source>
        <tissue evidence="8">Mixed pool</tissue>
    </source>
</reference>
<evidence type="ECO:0000256" key="5">
    <source>
        <dbReference type="ARBA" id="ARBA00023136"/>
    </source>
</evidence>
<feature type="transmembrane region" description="Helical" evidence="6">
    <location>
        <begin position="18"/>
        <end position="42"/>
    </location>
</feature>
<proteinExistence type="inferred from homology"/>
<evidence type="ECO:0000256" key="2">
    <source>
        <dbReference type="ARBA" id="ARBA00010663"/>
    </source>
</evidence>
<evidence type="ECO:0000313" key="9">
    <source>
        <dbReference type="Proteomes" id="UP000094527"/>
    </source>
</evidence>
<feature type="transmembrane region" description="Helical" evidence="6">
    <location>
        <begin position="89"/>
        <end position="110"/>
    </location>
</feature>
<organism evidence="8 9">
    <name type="scientific">Orchesella cincta</name>
    <name type="common">Springtail</name>
    <name type="synonym">Podura cincta</name>
    <dbReference type="NCBI Taxonomy" id="48709"/>
    <lineage>
        <taxon>Eukaryota</taxon>
        <taxon>Metazoa</taxon>
        <taxon>Ecdysozoa</taxon>
        <taxon>Arthropoda</taxon>
        <taxon>Hexapoda</taxon>
        <taxon>Collembola</taxon>
        <taxon>Entomobryomorpha</taxon>
        <taxon>Entomobryoidea</taxon>
        <taxon>Orchesellidae</taxon>
        <taxon>Orchesellinae</taxon>
        <taxon>Orchesella</taxon>
    </lineage>
</organism>
<dbReference type="PANTHER" id="PTHR46641">
    <property type="entry name" value="FMRFAMIDE RECEPTOR-RELATED"/>
    <property type="match status" value="1"/>
</dbReference>
<feature type="transmembrane region" description="Helical" evidence="6">
    <location>
        <begin position="131"/>
        <end position="151"/>
    </location>
</feature>